<sequence>MVLPSYEDAHLVVAGIRVLAHKESKPPTPEEVASLVGLSEEKVHVLVHELSELHVIRVVKTPFTVHLDIIDPRPLEELPRGDQGPAMQQELADFGEKSREKKAEMDRMFRGGEAERRRKDRVAKLEEQFKTFKPKRGDLENMFGSSGEADEED</sequence>
<feature type="compositionally biased region" description="Basic and acidic residues" evidence="1">
    <location>
        <begin position="94"/>
        <end position="139"/>
    </location>
</feature>
<proteinExistence type="predicted"/>
<gene>
    <name evidence="2" type="ORF">KC729_02755</name>
</gene>
<accession>A0A956LWC7</accession>
<dbReference type="Proteomes" id="UP000697710">
    <property type="component" value="Unassembled WGS sequence"/>
</dbReference>
<comment type="caution">
    <text evidence="2">The sequence shown here is derived from an EMBL/GenBank/DDBJ whole genome shotgun (WGS) entry which is preliminary data.</text>
</comment>
<evidence type="ECO:0000256" key="1">
    <source>
        <dbReference type="SAM" id="MobiDB-lite"/>
    </source>
</evidence>
<evidence type="ECO:0000313" key="2">
    <source>
        <dbReference type="EMBL" id="MCA9726573.1"/>
    </source>
</evidence>
<dbReference type="EMBL" id="JAGQHR010000044">
    <property type="protein sequence ID" value="MCA9726573.1"/>
    <property type="molecule type" value="Genomic_DNA"/>
</dbReference>
<reference evidence="2" key="1">
    <citation type="submission" date="2020-04" db="EMBL/GenBank/DDBJ databases">
        <authorList>
            <person name="Zhang T."/>
        </authorList>
    </citation>
    <scope>NUCLEOTIDE SEQUENCE</scope>
    <source>
        <strain evidence="2">HKST-UBA01</strain>
    </source>
</reference>
<feature type="region of interest" description="Disordered" evidence="1">
    <location>
        <begin position="72"/>
        <end position="153"/>
    </location>
</feature>
<reference evidence="2" key="2">
    <citation type="journal article" date="2021" name="Microbiome">
        <title>Successional dynamics and alternative stable states in a saline activated sludge microbial community over 9 years.</title>
        <authorList>
            <person name="Wang Y."/>
            <person name="Ye J."/>
            <person name="Ju F."/>
            <person name="Liu L."/>
            <person name="Boyd J.A."/>
            <person name="Deng Y."/>
            <person name="Parks D.H."/>
            <person name="Jiang X."/>
            <person name="Yin X."/>
            <person name="Woodcroft B.J."/>
            <person name="Tyson G.W."/>
            <person name="Hugenholtz P."/>
            <person name="Polz M.F."/>
            <person name="Zhang T."/>
        </authorList>
    </citation>
    <scope>NUCLEOTIDE SEQUENCE</scope>
    <source>
        <strain evidence="2">HKST-UBA01</strain>
    </source>
</reference>
<dbReference type="AlphaFoldDB" id="A0A956LWC7"/>
<protein>
    <submittedName>
        <fullName evidence="2">Uncharacterized protein</fullName>
    </submittedName>
</protein>
<evidence type="ECO:0000313" key="3">
    <source>
        <dbReference type="Proteomes" id="UP000697710"/>
    </source>
</evidence>
<organism evidence="2 3">
    <name type="scientific">Eiseniibacteriota bacterium</name>
    <dbReference type="NCBI Taxonomy" id="2212470"/>
    <lineage>
        <taxon>Bacteria</taxon>
        <taxon>Candidatus Eiseniibacteriota</taxon>
    </lineage>
</organism>
<name>A0A956LWC7_UNCEI</name>